<evidence type="ECO:0000313" key="3">
    <source>
        <dbReference type="Proteomes" id="UP000198287"/>
    </source>
</evidence>
<dbReference type="InterPro" id="IPR036865">
    <property type="entry name" value="CRAL-TRIO_dom_sf"/>
</dbReference>
<gene>
    <name evidence="2" type="ORF">Fcan01_20652</name>
</gene>
<dbReference type="PROSITE" id="PS50191">
    <property type="entry name" value="CRAL_TRIO"/>
    <property type="match status" value="1"/>
</dbReference>
<dbReference type="PANTHER" id="PTHR23324">
    <property type="entry name" value="SEC14 RELATED PROTEIN"/>
    <property type="match status" value="1"/>
</dbReference>
<feature type="domain" description="CRAL-TRIO" evidence="1">
    <location>
        <begin position="6"/>
        <end position="184"/>
    </location>
</feature>
<comment type="caution">
    <text evidence="2">The sequence shown here is derived from an EMBL/GenBank/DDBJ whole genome shotgun (WGS) entry which is preliminary data.</text>
</comment>
<dbReference type="PANTHER" id="PTHR23324:SF83">
    <property type="entry name" value="SEC14-LIKE PROTEIN 2"/>
    <property type="match status" value="1"/>
</dbReference>
<name>A0A226DIY6_FOLCA</name>
<dbReference type="Gene3D" id="3.40.525.10">
    <property type="entry name" value="CRAL-TRIO lipid binding domain"/>
    <property type="match status" value="1"/>
</dbReference>
<dbReference type="SUPFAM" id="SSF52087">
    <property type="entry name" value="CRAL/TRIO domain"/>
    <property type="match status" value="1"/>
</dbReference>
<dbReference type="CDD" id="cd00170">
    <property type="entry name" value="SEC14"/>
    <property type="match status" value="1"/>
</dbReference>
<dbReference type="Proteomes" id="UP000198287">
    <property type="component" value="Unassembled WGS sequence"/>
</dbReference>
<protein>
    <submittedName>
        <fullName evidence="2">Protein real-time</fullName>
    </submittedName>
</protein>
<dbReference type="EMBL" id="LNIX01000019">
    <property type="protein sequence ID" value="OXA44541.1"/>
    <property type="molecule type" value="Genomic_DNA"/>
</dbReference>
<evidence type="ECO:0000259" key="1">
    <source>
        <dbReference type="PROSITE" id="PS50191"/>
    </source>
</evidence>
<dbReference type="AlphaFoldDB" id="A0A226DIY6"/>
<evidence type="ECO:0000313" key="2">
    <source>
        <dbReference type="EMBL" id="OXA44541.1"/>
    </source>
</evidence>
<dbReference type="SMART" id="SM00516">
    <property type="entry name" value="SEC14"/>
    <property type="match status" value="1"/>
</dbReference>
<sequence length="187" mass="21283">MDTIQDEDWSDMYDDVKYHTGGRDKLGRPYLLIEAKDIDIRKVILQGKGERYLRYVDKGVEEACQLVYELGEKYGNFTRGNTLYNLDGFNVAQHVCPLCMPYLMRALISVLEHWPGCLDKSIVVRAPSTVENAVKIFVSLVSEEIRGNIHIYGTNKNVWMTALLKDFDLAELPPSLGGTKIFEGMDE</sequence>
<dbReference type="InterPro" id="IPR001251">
    <property type="entry name" value="CRAL-TRIO_dom"/>
</dbReference>
<keyword evidence="3" id="KW-1185">Reference proteome</keyword>
<dbReference type="InterPro" id="IPR051064">
    <property type="entry name" value="SEC14/CRAL-TRIO_domain"/>
</dbReference>
<accession>A0A226DIY6</accession>
<organism evidence="2 3">
    <name type="scientific">Folsomia candida</name>
    <name type="common">Springtail</name>
    <dbReference type="NCBI Taxonomy" id="158441"/>
    <lineage>
        <taxon>Eukaryota</taxon>
        <taxon>Metazoa</taxon>
        <taxon>Ecdysozoa</taxon>
        <taxon>Arthropoda</taxon>
        <taxon>Hexapoda</taxon>
        <taxon>Collembola</taxon>
        <taxon>Entomobryomorpha</taxon>
        <taxon>Isotomoidea</taxon>
        <taxon>Isotomidae</taxon>
        <taxon>Proisotominae</taxon>
        <taxon>Folsomia</taxon>
    </lineage>
</organism>
<dbReference type="Pfam" id="PF00650">
    <property type="entry name" value="CRAL_TRIO"/>
    <property type="match status" value="1"/>
</dbReference>
<dbReference type="GO" id="GO:0005737">
    <property type="term" value="C:cytoplasm"/>
    <property type="evidence" value="ECO:0007669"/>
    <property type="project" value="TreeGrafter"/>
</dbReference>
<proteinExistence type="predicted"/>
<dbReference type="OrthoDB" id="6682367at2759"/>
<reference evidence="2 3" key="1">
    <citation type="submission" date="2015-12" db="EMBL/GenBank/DDBJ databases">
        <title>The genome of Folsomia candida.</title>
        <authorList>
            <person name="Faddeeva A."/>
            <person name="Derks M.F."/>
            <person name="Anvar Y."/>
            <person name="Smit S."/>
            <person name="Van Straalen N."/>
            <person name="Roelofs D."/>
        </authorList>
    </citation>
    <scope>NUCLEOTIDE SEQUENCE [LARGE SCALE GENOMIC DNA]</scope>
    <source>
        <strain evidence="2 3">VU population</strain>
        <tissue evidence="2">Whole body</tissue>
    </source>
</reference>